<proteinExistence type="predicted"/>
<evidence type="ECO:0000256" key="1">
    <source>
        <dbReference type="SAM" id="MobiDB-lite"/>
    </source>
</evidence>
<reference evidence="2" key="1">
    <citation type="submission" date="2016-10" db="EMBL/GenBank/DDBJ databases">
        <authorList>
            <person name="Varghese N."/>
        </authorList>
    </citation>
    <scope>NUCLEOTIDE SEQUENCE</scope>
</reference>
<accession>A0A218MKS5</accession>
<protein>
    <submittedName>
        <fullName evidence="2">Uncharacterized protein</fullName>
    </submittedName>
</protein>
<organism evidence="2">
    <name type="scientific">uncultured virus</name>
    <dbReference type="NCBI Taxonomy" id="340016"/>
    <lineage>
        <taxon>Viruses</taxon>
        <taxon>environmental samples</taxon>
    </lineage>
</organism>
<dbReference type="EMBL" id="KY052801">
    <property type="protein sequence ID" value="ASE99881.1"/>
    <property type="molecule type" value="Genomic_DNA"/>
</dbReference>
<name>A0A218MKS5_9VIRU</name>
<feature type="region of interest" description="Disordered" evidence="1">
    <location>
        <begin position="1"/>
        <end position="25"/>
    </location>
</feature>
<evidence type="ECO:0000313" key="2">
    <source>
        <dbReference type="EMBL" id="ASE99881.1"/>
    </source>
</evidence>
<sequence>MPRSDEKRARQGRPRNPYSPYNNRSQVMGEQFEQTLGNQQRNVFIQPQRDIVDQPGQLSFGNMTPGPSGGLEVLRSLAGAMTSGAQAYNAVYSDRVKRDKKKIDDALDKDYVVLRNQAVEKDANGNVILDPVTKQPKLKIDPQTGQPVALSDGGEDTFIELGSEEHTKLVEQLQAGATDFSLIDDKGRTGTHKLTIMRDLMKTSMKDNRRYVRQNMLRLGERVQGDLDRDMINEAGLAFNAANDINNPNRAEDLQEWKDRYEDFAVPGSTFAEWFQGQEYNMQQREAESMDQRMFDMAERALKEEITRIEEQGPNAIMNVTRADLEQALIDAGVYEEILGPATAAGPIDRQKFLDDYFEKFENRYRRLDNIIDGADRRVRSTIAGKVEEFRKEGLAAKTEQYKSSEHLESKLQLLDPYVDALVLDFATKNNYNTNDKEVKVEEARIREELYRDSFLDMMKKIGDNPELIQQYAADFDISLASFPTGEDFVELAARSMARRFDVNIDDETVYTEAHIEIAMEKYIKNREFEKTRIENYIIKNGGHMSQDIKDDIDLMFEDQKRIMDAQTKEEKIEVLMDMAFLTPLDSTDAFLSNYLGSDDFVNLQERLRANYRNVRLAGEVTAAAESAITGQNYQAVLADPDKKIPELFEVYIATSGIQWSAMTDNRLSVLDGNPDVFGIVDLITDEEIYDFMVDLIGPNKAREFDHTDDVQSLQLLRMGNTLKTEAEKLYGDFRDAVEKGLNAQTKAAKAKADADKLLQQKNNKIRDTKFSLGHGYVPNATSATDQAQNDMLVTVVSDAAPNAVAGIFNPNGAAANTAEGSIISAAIQGMGDVDQGGRPVGNGLVNFQELLKNGSAQDFQDFANNNPGVQVETLQDLRMLMDPMAFVRYGFNPSQYKTEVGRLGAVSMASQLIALDSSSATLTTPEGIVFNFELDDGGRQQLRESILTIPRGVADQMSIEAKNAYRMRNISISALQIHAHRKGLEASPRNVTQAQIRSGAYAGGEDFPQTDAFIDILHEDLGFSRDGALTMSVLGTVIPNFNVDRLTPEVRDGAMDLLAGLGFARNGTFKNPIVQQSYEQAQRVFRGDPTGAGLVGPKPASEYIPADNTPRMLRYYFGLGKGLGSKDAIAYQYTEQEQKSYDDLILSLAAENTDEARKEAEEGLARTIRTFEVGDQSLGLSMMAAIRTLSQTANPNGQNPALTPGQFFGMVRMPTDLAPGRSLVAEDGGLVVPTSVADLDSDLSTAGIGIKLNTTQSAATAAITNASLLQEYVVHPDNNGEYQLSNDEGARLFERVRAFAQKYDTELAAGQIDMLSGIVAAELIMEQTTGQPSQIVNDMVRGQENIKGGIKRNELVVQDPQGGEFQMPSLPDINNLIANIQMSEPMPGQGEDQQDSLFVSTVSGQQKLFGISRQNPIGDLTQHQMAVQFFETHRRVIPVQRFDMNGQNLESYIGNGRDTSQALTRQAVARRNAAGDNVPVGALLTSRTSAGGHATTAATNPAARMQQFNIERAEYVTKLGDGLVNLGFNVPKNADGVYDFSGFSNHPLVSVTLNGKVAQMRPIEALVYVQAPLYPRLAHAAHLAGVEINPEFTEAFASIEAGEVAGMDAGDPLRLDPRVGSVLELSDLQAFSRYGQSGMDARGRRGVVREELRPTVDYRDSFLGPADDDANIRTLGRATLPVELLQRLPDPRYGGKVRHTTDPEVAIETYYDVLPPALQRAEFTRVNGDSPEYYDQNLNDPAFNLDGILATGLDAAGYVSGNYVLSGDFLVDGWNFIAREMLPDMIFEEGRSGADLQIEADTSKAGRAVARSVFYAQAQGVRERDVLNDWWSFNGNANTYPVNIHNIDNLSQGIFGADGRLTFTESDIKLPLKQPPVSNPPVKIVGDDIASILGDAPISVIQSLADRGPMSEGITATQEPDDVITPSPLAPPPTEPLIPAAPPVPPAFRDVNGVQIGPVVTLDRLYDQGGPRGTTITNFVVMSALGATNGALSDYIDQTAINRSMVGLKRDGNKTNLFMQTPIEYPTGNLQREIVSSFKRELKDSQKLNSVLRSEGVKGFSKFAPKDPSKYWKSYQPGFTSDTFDISMIYDYKGYFRDWGKNIIKDDYQGESGDLFVDQTNKPALDYLDTSRTDKTFGAAMMNPDNWDINIDLDADAILQNLQDGNYRRTDNIGFGFSFNFTWEF</sequence>
<reference evidence="2" key="2">
    <citation type="journal article" date="2017" name="Nat. Commun.">
        <title>Single-virus genomics reveals hidden cosmopolitan and abundant viruses.</title>
        <authorList>
            <person name="Martinez-Hernandez F."/>
            <person name="Fornas O."/>
            <person name="Lluesma Gomez M."/>
            <person name="Bolduc B."/>
            <person name="de la Cruz Pena M.J."/>
            <person name="Martinez J.M."/>
            <person name="Anton J."/>
            <person name="Gasol J.M."/>
            <person name="Rosselli R."/>
            <person name="Rodriguez-Valera F."/>
            <person name="Sullivan M.B."/>
            <person name="Acinas S.G."/>
            <person name="Martinez-Garcia M."/>
        </authorList>
    </citation>
    <scope>NUCLEOTIDE SEQUENCE</scope>
</reference>